<sequence>MKKFGIILFLFTAINLYSQWYAGITNPHVYKRITHPPELGLHLKRVAVIPEGYYTSNELADYLTTYFVNTGYIEVVDREHLYQILKEQNLSLSGRIDKANAVKLGKLLGATALITVNVYTEEYKKEMKKEEYKTKKGIRTKFIARIDGYLKFSIKTIDLQTGKIFSAKIYEIRDYIENSSYHEKPEYPDYHILKTRMYKKAMDGLTKLFFPWEQSLSFVFYNNDKCGMKQAYYYIKAKDYKNALEKSLNVLECMKNANSSSKYISRAYYNVGVCYYLLGDYQKAIDYFEKAYTIKDYSTYKDAINKVKLTEQTERDYLIYLKESESVEENQNQISEQINTQSNTQNSNQNDDEIIEKLRKLKKLYQEGLITEEEYKQKKKEILEKL</sequence>
<dbReference type="Pfam" id="PF09851">
    <property type="entry name" value="SHOCT"/>
    <property type="match status" value="1"/>
</dbReference>
<accession>A0A7R6PPT6</accession>
<dbReference type="Gene3D" id="3.40.50.10610">
    <property type="entry name" value="ABC-type transport auxiliary lipoprotein component"/>
    <property type="match status" value="1"/>
</dbReference>
<dbReference type="Proteomes" id="UP000595564">
    <property type="component" value="Chromosome"/>
</dbReference>
<dbReference type="InterPro" id="IPR005534">
    <property type="entry name" value="Curli_assmbl/transp-comp_CsgG"/>
</dbReference>
<keyword evidence="1" id="KW-0802">TPR repeat</keyword>
<dbReference type="InterPro" id="IPR018649">
    <property type="entry name" value="SHOCT"/>
</dbReference>
<dbReference type="PROSITE" id="PS50005">
    <property type="entry name" value="TPR"/>
    <property type="match status" value="1"/>
</dbReference>
<dbReference type="KEGG" id="thyd:TTHT_0555"/>
<dbReference type="Pfam" id="PF03783">
    <property type="entry name" value="CsgG"/>
    <property type="match status" value="1"/>
</dbReference>
<dbReference type="EMBL" id="AP017470">
    <property type="protein sequence ID" value="BBB32141.1"/>
    <property type="molecule type" value="Genomic_DNA"/>
</dbReference>
<dbReference type="InterPro" id="IPR011990">
    <property type="entry name" value="TPR-like_helical_dom_sf"/>
</dbReference>
<dbReference type="SUPFAM" id="SSF48452">
    <property type="entry name" value="TPR-like"/>
    <property type="match status" value="1"/>
</dbReference>
<dbReference type="Gene3D" id="1.25.40.10">
    <property type="entry name" value="Tetratricopeptide repeat domain"/>
    <property type="match status" value="1"/>
</dbReference>
<evidence type="ECO:0000313" key="4">
    <source>
        <dbReference type="Proteomes" id="UP000595564"/>
    </source>
</evidence>
<dbReference type="InterPro" id="IPR019734">
    <property type="entry name" value="TPR_rpt"/>
</dbReference>
<dbReference type="RefSeq" id="WP_201328482.1">
    <property type="nucleotide sequence ID" value="NZ_AP017470.1"/>
</dbReference>
<evidence type="ECO:0000259" key="2">
    <source>
        <dbReference type="Pfam" id="PF09851"/>
    </source>
</evidence>
<dbReference type="AlphaFoldDB" id="A0A7R6PPT6"/>
<proteinExistence type="predicted"/>
<evidence type="ECO:0000256" key="1">
    <source>
        <dbReference type="PROSITE-ProRule" id="PRU00339"/>
    </source>
</evidence>
<feature type="domain" description="SHOCT" evidence="2">
    <location>
        <begin position="356"/>
        <end position="383"/>
    </location>
</feature>
<gene>
    <name evidence="3" type="ORF">TTHT_0555</name>
</gene>
<dbReference type="GO" id="GO:0030288">
    <property type="term" value="C:outer membrane-bounded periplasmic space"/>
    <property type="evidence" value="ECO:0007669"/>
    <property type="project" value="InterPro"/>
</dbReference>
<name>A0A7R6PPT6_9BACT</name>
<keyword evidence="4" id="KW-1185">Reference proteome</keyword>
<dbReference type="SMART" id="SM00028">
    <property type="entry name" value="TPR"/>
    <property type="match status" value="1"/>
</dbReference>
<evidence type="ECO:0000313" key="3">
    <source>
        <dbReference type="EMBL" id="BBB32141.1"/>
    </source>
</evidence>
<protein>
    <recommendedName>
        <fullName evidence="2">SHOCT domain-containing protein</fullName>
    </recommendedName>
</protein>
<dbReference type="PROSITE" id="PS50293">
    <property type="entry name" value="TPR_REGION"/>
    <property type="match status" value="1"/>
</dbReference>
<dbReference type="Pfam" id="PF13424">
    <property type="entry name" value="TPR_12"/>
    <property type="match status" value="1"/>
</dbReference>
<feature type="repeat" description="TPR" evidence="1">
    <location>
        <begin position="265"/>
        <end position="298"/>
    </location>
</feature>
<organism evidence="3 4">
    <name type="scientific">Thermotomaculum hydrothermale</name>
    <dbReference type="NCBI Taxonomy" id="981385"/>
    <lineage>
        <taxon>Bacteria</taxon>
        <taxon>Pseudomonadati</taxon>
        <taxon>Acidobacteriota</taxon>
        <taxon>Holophagae</taxon>
        <taxon>Thermotomaculales</taxon>
        <taxon>Thermotomaculaceae</taxon>
        <taxon>Thermotomaculum</taxon>
    </lineage>
</organism>
<reference evidence="3 4" key="1">
    <citation type="journal article" date="2012" name="Extremophiles">
        <title>Thermotomaculum hydrothermale gen. nov., sp. nov., a novel heterotrophic thermophile within the phylum Acidobacteria from a deep-sea hydrothermal vent chimney in the Southern Okinawa Trough.</title>
        <authorList>
            <person name="Izumi H."/>
            <person name="Nunoura T."/>
            <person name="Miyazaki M."/>
            <person name="Mino S."/>
            <person name="Toki T."/>
            <person name="Takai K."/>
            <person name="Sako Y."/>
            <person name="Sawabe T."/>
            <person name="Nakagawa S."/>
        </authorList>
    </citation>
    <scope>NUCLEOTIDE SEQUENCE [LARGE SCALE GENOMIC DNA]</scope>
    <source>
        <strain evidence="3 4">AC55</strain>
    </source>
</reference>